<feature type="transmembrane region" description="Helical" evidence="6">
    <location>
        <begin position="44"/>
        <end position="63"/>
    </location>
</feature>
<dbReference type="InterPro" id="IPR010432">
    <property type="entry name" value="RDD"/>
</dbReference>
<keyword evidence="2" id="KW-1003">Cell membrane</keyword>
<feature type="transmembrane region" description="Helical" evidence="6">
    <location>
        <begin position="6"/>
        <end position="32"/>
    </location>
</feature>
<protein>
    <submittedName>
        <fullName evidence="8">Putative RDD family membrane protein YckC</fullName>
    </submittedName>
</protein>
<evidence type="ECO:0000259" key="7">
    <source>
        <dbReference type="Pfam" id="PF06271"/>
    </source>
</evidence>
<dbReference type="RefSeq" id="WP_182537306.1">
    <property type="nucleotide sequence ID" value="NZ_JACJIP010000023.1"/>
</dbReference>
<evidence type="ECO:0000256" key="1">
    <source>
        <dbReference type="ARBA" id="ARBA00004651"/>
    </source>
</evidence>
<accession>A0A7W3SV70</accession>
<feature type="transmembrane region" description="Helical" evidence="6">
    <location>
        <begin position="101"/>
        <end position="124"/>
    </location>
</feature>
<dbReference type="GO" id="GO:0005886">
    <property type="term" value="C:plasma membrane"/>
    <property type="evidence" value="ECO:0007669"/>
    <property type="project" value="UniProtKB-SubCell"/>
</dbReference>
<dbReference type="InterPro" id="IPR051791">
    <property type="entry name" value="Pra-immunoreactive"/>
</dbReference>
<proteinExistence type="predicted"/>
<reference evidence="8 9" key="1">
    <citation type="submission" date="2020-08" db="EMBL/GenBank/DDBJ databases">
        <title>Genomic Encyclopedia of Type Strains, Phase III (KMG-III): the genomes of soil and plant-associated and newly described type strains.</title>
        <authorList>
            <person name="Whitman W."/>
        </authorList>
    </citation>
    <scope>NUCLEOTIDE SEQUENCE [LARGE SCALE GENOMIC DNA]</scope>
    <source>
        <strain evidence="8 9">CECT 8693</strain>
    </source>
</reference>
<comment type="subcellular location">
    <subcellularLocation>
        <location evidence="1">Cell membrane</location>
        <topology evidence="1">Multi-pass membrane protein</topology>
    </subcellularLocation>
</comment>
<dbReference type="EMBL" id="JACJIP010000023">
    <property type="protein sequence ID" value="MBA9086850.1"/>
    <property type="molecule type" value="Genomic_DNA"/>
</dbReference>
<sequence length="126" mass="14787">MKYASFWMRLLAIVCDYIIVLFIVFIASFIITVFQRFSTTYEEVILYNVLRYPTYLVFIWLYYSLMESSKYQGTLGKKLFKIKVTNLEGEKVSFGRSTGRFFARLLSMLTFNIGFLIVSNSLVLSE</sequence>
<dbReference type="AlphaFoldDB" id="A0A7W3SV70"/>
<name>A0A7W3SV70_9BACL</name>
<dbReference type="PANTHER" id="PTHR36115:SF4">
    <property type="entry name" value="MEMBRANE PROTEIN"/>
    <property type="match status" value="1"/>
</dbReference>
<evidence type="ECO:0000313" key="9">
    <source>
        <dbReference type="Proteomes" id="UP000567067"/>
    </source>
</evidence>
<feature type="domain" description="RDD" evidence="7">
    <location>
        <begin position="3"/>
        <end position="119"/>
    </location>
</feature>
<keyword evidence="3 6" id="KW-0812">Transmembrane</keyword>
<dbReference type="Pfam" id="PF06271">
    <property type="entry name" value="RDD"/>
    <property type="match status" value="1"/>
</dbReference>
<keyword evidence="5 6" id="KW-0472">Membrane</keyword>
<evidence type="ECO:0000256" key="5">
    <source>
        <dbReference type="ARBA" id="ARBA00023136"/>
    </source>
</evidence>
<evidence type="ECO:0000256" key="2">
    <source>
        <dbReference type="ARBA" id="ARBA00022475"/>
    </source>
</evidence>
<comment type="caution">
    <text evidence="8">The sequence shown here is derived from an EMBL/GenBank/DDBJ whole genome shotgun (WGS) entry which is preliminary data.</text>
</comment>
<keyword evidence="9" id="KW-1185">Reference proteome</keyword>
<dbReference type="PANTHER" id="PTHR36115">
    <property type="entry name" value="PROLINE-RICH ANTIGEN HOMOLOG-RELATED"/>
    <property type="match status" value="1"/>
</dbReference>
<gene>
    <name evidence="8" type="ORF">FHR92_003330</name>
</gene>
<organism evidence="8 9">
    <name type="scientific">Fontibacillus solani</name>
    <dbReference type="NCBI Taxonomy" id="1572857"/>
    <lineage>
        <taxon>Bacteria</taxon>
        <taxon>Bacillati</taxon>
        <taxon>Bacillota</taxon>
        <taxon>Bacilli</taxon>
        <taxon>Bacillales</taxon>
        <taxon>Paenibacillaceae</taxon>
        <taxon>Fontibacillus</taxon>
    </lineage>
</organism>
<keyword evidence="4 6" id="KW-1133">Transmembrane helix</keyword>
<evidence type="ECO:0000313" key="8">
    <source>
        <dbReference type="EMBL" id="MBA9086850.1"/>
    </source>
</evidence>
<evidence type="ECO:0000256" key="4">
    <source>
        <dbReference type="ARBA" id="ARBA00022989"/>
    </source>
</evidence>
<dbReference type="Proteomes" id="UP000567067">
    <property type="component" value="Unassembled WGS sequence"/>
</dbReference>
<evidence type="ECO:0000256" key="3">
    <source>
        <dbReference type="ARBA" id="ARBA00022692"/>
    </source>
</evidence>
<evidence type="ECO:0000256" key="6">
    <source>
        <dbReference type="SAM" id="Phobius"/>
    </source>
</evidence>